<dbReference type="PANTHER" id="PTHR22901">
    <property type="entry name" value="SIALATE O-ACETYLESTERASE"/>
    <property type="match status" value="1"/>
</dbReference>
<dbReference type="RefSeq" id="WP_010262708.1">
    <property type="nucleotide sequence ID" value="NZ_CAEG01000011.1"/>
</dbReference>
<feature type="chain" id="PRO_5010381027" evidence="2">
    <location>
        <begin position="22"/>
        <end position="474"/>
    </location>
</feature>
<dbReference type="InterPro" id="IPR039329">
    <property type="entry name" value="SIAE"/>
</dbReference>
<feature type="signal peptide" evidence="2">
    <location>
        <begin position="1"/>
        <end position="21"/>
    </location>
</feature>
<evidence type="ECO:0000256" key="2">
    <source>
        <dbReference type="SAM" id="SignalP"/>
    </source>
</evidence>
<keyword evidence="5" id="KW-1185">Reference proteome</keyword>
<keyword evidence="1" id="KW-0378">Hydrolase</keyword>
<dbReference type="SUPFAM" id="SSF52266">
    <property type="entry name" value="SGNH hydrolase"/>
    <property type="match status" value="1"/>
</dbReference>
<feature type="domain" description="Sialate O-acetylesterase" evidence="3">
    <location>
        <begin position="107"/>
        <end position="358"/>
    </location>
</feature>
<accession>A0A1H4CFQ0</accession>
<sequence>MKPLRLLILTVLLSAAFGVQAQKLAPAPYLCDSMVLQRGIPLPLEGTATPGSTVEVSFAGHTVTTEADTQGVWQVTIPALEASSRNRTMEIRSGGEAVTIRDILVGEVWLAGGQSNMAFKVRGMEFDDRLALIRDADYSDIRCYYRANVVSGGKLLDTSDRPWSGAYGRNIYDWSAVAYLFARELHRELGVPVGIVNCSHGGSTAEAWISPEAFASDPALKAAVGKVYDGIGSHYKNPSVLYEKMLARFRGLTVRGVIWYQGESNGYFPEQYATLFPGLIADWRRFFGNDNLPFIFAQLPSYRVPGDKSGERWARLRQSQLNTARTVPHTAMVVTADCGDAENIHPKNKYPVGIRFAAAAKELVYGGKDPGTLTLPGPASVEGRRVEISVGGIRNGLTLRGGESGFELRDTEGNWHKADLHIRGNLLELSSAEVPVPTGARYAWGNVNTLTIYHKSGLPLPPFTFDTELKTKKR</sequence>
<dbReference type="InterPro" id="IPR036514">
    <property type="entry name" value="SGNH_hydro_sf"/>
</dbReference>
<evidence type="ECO:0000256" key="1">
    <source>
        <dbReference type="ARBA" id="ARBA00022801"/>
    </source>
</evidence>
<dbReference type="InterPro" id="IPR005181">
    <property type="entry name" value="SASA"/>
</dbReference>
<gene>
    <name evidence="4" type="ORF">SAMN05444145_104288</name>
</gene>
<dbReference type="Pfam" id="PF03629">
    <property type="entry name" value="SASA"/>
    <property type="match status" value="1"/>
</dbReference>
<dbReference type="OrthoDB" id="9816001at2"/>
<dbReference type="Gene3D" id="2.60.40.10">
    <property type="entry name" value="Immunoglobulins"/>
    <property type="match status" value="1"/>
</dbReference>
<reference evidence="4 5" key="1">
    <citation type="submission" date="2016-10" db="EMBL/GenBank/DDBJ databases">
        <authorList>
            <person name="de Groot N.N."/>
        </authorList>
    </citation>
    <scope>NUCLEOTIDE SEQUENCE [LARGE SCALE GENOMIC DNA]</scope>
    <source>
        <strain evidence="4 5">DSM 25383</strain>
    </source>
</reference>
<dbReference type="STRING" id="1033731.SAMN05444145_104288"/>
<evidence type="ECO:0000313" key="4">
    <source>
        <dbReference type="EMBL" id="SEA58892.1"/>
    </source>
</evidence>
<name>A0A1H4CFQ0_9BACT</name>
<evidence type="ECO:0000313" key="5">
    <source>
        <dbReference type="Proteomes" id="UP000183253"/>
    </source>
</evidence>
<dbReference type="PANTHER" id="PTHR22901:SF0">
    <property type="entry name" value="SIALATE O-ACETYLESTERASE"/>
    <property type="match status" value="1"/>
</dbReference>
<dbReference type="InterPro" id="IPR013783">
    <property type="entry name" value="Ig-like_fold"/>
</dbReference>
<protein>
    <submittedName>
        <fullName evidence="4">Sialate O-acetylesterase</fullName>
    </submittedName>
</protein>
<dbReference type="GO" id="GO:0005975">
    <property type="term" value="P:carbohydrate metabolic process"/>
    <property type="evidence" value="ECO:0007669"/>
    <property type="project" value="TreeGrafter"/>
</dbReference>
<dbReference type="AlphaFoldDB" id="A0A1H4CFQ0"/>
<proteinExistence type="predicted"/>
<dbReference type="GO" id="GO:0001681">
    <property type="term" value="F:sialate O-acetylesterase activity"/>
    <property type="evidence" value="ECO:0007669"/>
    <property type="project" value="InterPro"/>
</dbReference>
<organism evidence="4 5">
    <name type="scientific">Alistipes timonensis JC136</name>
    <dbReference type="NCBI Taxonomy" id="1033731"/>
    <lineage>
        <taxon>Bacteria</taxon>
        <taxon>Pseudomonadati</taxon>
        <taxon>Bacteroidota</taxon>
        <taxon>Bacteroidia</taxon>
        <taxon>Bacteroidales</taxon>
        <taxon>Rikenellaceae</taxon>
        <taxon>Alistipes</taxon>
    </lineage>
</organism>
<evidence type="ECO:0000259" key="3">
    <source>
        <dbReference type="Pfam" id="PF03629"/>
    </source>
</evidence>
<dbReference type="Gene3D" id="3.40.50.1110">
    <property type="entry name" value="SGNH hydrolase"/>
    <property type="match status" value="1"/>
</dbReference>
<keyword evidence="2" id="KW-0732">Signal</keyword>
<dbReference type="Proteomes" id="UP000183253">
    <property type="component" value="Unassembled WGS sequence"/>
</dbReference>
<dbReference type="EMBL" id="FNRI01000004">
    <property type="protein sequence ID" value="SEA58892.1"/>
    <property type="molecule type" value="Genomic_DNA"/>
</dbReference>